<organism evidence="2">
    <name type="scientific">Menopon gallinae</name>
    <name type="common">poultry shaft louse</name>
    <dbReference type="NCBI Taxonomy" id="328185"/>
    <lineage>
        <taxon>Eukaryota</taxon>
        <taxon>Metazoa</taxon>
        <taxon>Ecdysozoa</taxon>
        <taxon>Arthropoda</taxon>
        <taxon>Hexapoda</taxon>
        <taxon>Insecta</taxon>
        <taxon>Pterygota</taxon>
        <taxon>Neoptera</taxon>
        <taxon>Paraneoptera</taxon>
        <taxon>Psocodea</taxon>
        <taxon>Troctomorpha</taxon>
        <taxon>Phthiraptera</taxon>
        <taxon>Amblycera</taxon>
        <taxon>Menoponidae</taxon>
        <taxon>Menopon</taxon>
    </lineage>
</organism>
<gene>
    <name evidence="2" type="ORF">PYX00_011076</name>
</gene>
<dbReference type="EMBL" id="JARGDH010000093">
    <property type="protein sequence ID" value="KAL0263778.1"/>
    <property type="molecule type" value="Genomic_DNA"/>
</dbReference>
<reference evidence="2" key="1">
    <citation type="journal article" date="2024" name="Gigascience">
        <title>Chromosome-level genome of the poultry shaft louse Menopon gallinae provides insight into the host-switching and adaptive evolution of parasitic lice.</title>
        <authorList>
            <person name="Xu Y."/>
            <person name="Ma L."/>
            <person name="Liu S."/>
            <person name="Liang Y."/>
            <person name="Liu Q."/>
            <person name="He Z."/>
            <person name="Tian L."/>
            <person name="Duan Y."/>
            <person name="Cai W."/>
            <person name="Li H."/>
            <person name="Song F."/>
        </authorList>
    </citation>
    <scope>NUCLEOTIDE SEQUENCE</scope>
    <source>
        <strain evidence="2">Cailab_2023a</strain>
    </source>
</reference>
<protein>
    <recommendedName>
        <fullName evidence="3">Coiled coil protein</fullName>
    </recommendedName>
</protein>
<name>A0AAW2H5S5_9NEOP</name>
<dbReference type="AlphaFoldDB" id="A0AAW2H5S5"/>
<feature type="coiled-coil region" evidence="1">
    <location>
        <begin position="364"/>
        <end position="409"/>
    </location>
</feature>
<proteinExistence type="predicted"/>
<evidence type="ECO:0000256" key="1">
    <source>
        <dbReference type="SAM" id="Coils"/>
    </source>
</evidence>
<evidence type="ECO:0000313" key="2">
    <source>
        <dbReference type="EMBL" id="KAL0263778.1"/>
    </source>
</evidence>
<accession>A0AAW2H5S5</accession>
<evidence type="ECO:0008006" key="3">
    <source>
        <dbReference type="Google" id="ProtNLM"/>
    </source>
</evidence>
<sequence>MSEDINQLVSDKQNLDVPKNLEKDGEHEEYILNAAYKILEIIANDPLLALLTDLKIKEQTENANREDIELLSAIENHLDKFIKGESMKNEEVKREIKEVNNQSPEEHINNMVGQVANLFFETHTPKEGYESLKDFLLSPDRERHINEALGKLGEGADDFEVLKEALTRFRPTNEHQSEEDSIVLEDAGSIQYKPLCDRVKNALVATEEMPVFTDSSGIGMVEHNKGLMYSFAEHKTLPLRRVINKDQIDLSYSYANKVDPVQAVFGNTTETLMNALHSACMGDGSGGYNDIDGVLAAASLSPEKDIVNTAAGVNNTSNELAESFKIIKEKVITHNQELEQLYLEAHYGKRKIELYRAISSFLSKNSSNEDIKRENEMLKKENDELKKVIEQLKKEIEELKKEKGEVTGRRR</sequence>
<keyword evidence="1" id="KW-0175">Coiled coil</keyword>
<comment type="caution">
    <text evidence="2">The sequence shown here is derived from an EMBL/GenBank/DDBJ whole genome shotgun (WGS) entry which is preliminary data.</text>
</comment>